<dbReference type="SMART" id="SM00195">
    <property type="entry name" value="DSPc"/>
    <property type="match status" value="1"/>
</dbReference>
<dbReference type="SUPFAM" id="SSF52799">
    <property type="entry name" value="(Phosphotyrosine protein) phosphatases II"/>
    <property type="match status" value="1"/>
</dbReference>
<dbReference type="InterPro" id="IPR036873">
    <property type="entry name" value="Rhodanese-like_dom_sf"/>
</dbReference>
<keyword evidence="2" id="KW-1185">Reference proteome</keyword>
<dbReference type="InterPro" id="IPR053272">
    <property type="entry name" value="STY_interacting-like"/>
</dbReference>
<dbReference type="InterPro" id="IPR029021">
    <property type="entry name" value="Prot-tyrosine_phosphatase-like"/>
</dbReference>
<sequence length="305" mass="35035">MADGEGVVLWNSTDIFNILNQTDIRYPRLCDPNYLLLLDTRNRKDYNESHILTAKYAPRNEAGSFLVPYEAELQTKRHCIVYDSRTNSLNEKGSPAVTCARMLWDNGSRNPVIIIKGGYELFSALYPFLRTQKIIYTQLELDSCEPYPVEIIPGLLYSGTLEQGKNPAINKALKCKAHVNVSCRQDVFCKDENPLFQNKIFNIPVEDSSDADVHSYFKNVVEFIDESSQPGQSVLVCSELNLSRSITVVIAYLMWKKHWTLEKAYTHVKKCRNNMQPNRSFIEQLSKWEDCLYGHIVTDISEPNY</sequence>
<dbReference type="SMART" id="SM00450">
    <property type="entry name" value="RHOD"/>
    <property type="match status" value="1"/>
</dbReference>
<dbReference type="GO" id="GO:0001691">
    <property type="term" value="F:pseudophosphatase activity"/>
    <property type="evidence" value="ECO:0007669"/>
    <property type="project" value="TreeGrafter"/>
</dbReference>
<dbReference type="GO" id="GO:0005739">
    <property type="term" value="C:mitochondrion"/>
    <property type="evidence" value="ECO:0007669"/>
    <property type="project" value="TreeGrafter"/>
</dbReference>
<evidence type="ECO:0000313" key="2">
    <source>
        <dbReference type="Proteomes" id="UP001152795"/>
    </source>
</evidence>
<dbReference type="PANTHER" id="PTHR46659:SF1">
    <property type="entry name" value="SERINE_THREONINE_TYROSINE-INTERACTING-LIKE PROTEIN 1"/>
    <property type="match status" value="1"/>
</dbReference>
<dbReference type="OrthoDB" id="10252009at2759"/>
<gene>
    <name evidence="1" type="ORF">PACLA_8A083293</name>
</gene>
<comment type="caution">
    <text evidence="1">The sequence shown here is derived from an EMBL/GenBank/DDBJ whole genome shotgun (WGS) entry which is preliminary data.</text>
</comment>
<accession>A0A7D9JP14</accession>
<dbReference type="SUPFAM" id="SSF52821">
    <property type="entry name" value="Rhodanese/Cell cycle control phosphatase"/>
    <property type="match status" value="1"/>
</dbReference>
<dbReference type="PROSITE" id="PS50054">
    <property type="entry name" value="TYR_PHOSPHATASE_DUAL"/>
    <property type="match status" value="1"/>
</dbReference>
<organism evidence="1 2">
    <name type="scientific">Paramuricea clavata</name>
    <name type="common">Red gorgonian</name>
    <name type="synonym">Violescent sea-whip</name>
    <dbReference type="NCBI Taxonomy" id="317549"/>
    <lineage>
        <taxon>Eukaryota</taxon>
        <taxon>Metazoa</taxon>
        <taxon>Cnidaria</taxon>
        <taxon>Anthozoa</taxon>
        <taxon>Octocorallia</taxon>
        <taxon>Malacalcyonacea</taxon>
        <taxon>Plexauridae</taxon>
        <taxon>Paramuricea</taxon>
    </lineage>
</organism>
<name>A0A7D9JP14_PARCT</name>
<dbReference type="GO" id="GO:0004864">
    <property type="term" value="F:protein phosphatase inhibitor activity"/>
    <property type="evidence" value="ECO:0007669"/>
    <property type="project" value="TreeGrafter"/>
</dbReference>
<dbReference type="GO" id="GO:0019903">
    <property type="term" value="F:protein phosphatase binding"/>
    <property type="evidence" value="ECO:0007669"/>
    <property type="project" value="TreeGrafter"/>
</dbReference>
<protein>
    <submittedName>
        <fullName evidence="1">Serine threonine tyrosine-interacting 1</fullName>
    </submittedName>
</protein>
<dbReference type="Pfam" id="PF00782">
    <property type="entry name" value="DSPc"/>
    <property type="match status" value="1"/>
</dbReference>
<dbReference type="InterPro" id="IPR020422">
    <property type="entry name" value="TYR_PHOSPHATASE_DUAL_dom"/>
</dbReference>
<dbReference type="Pfam" id="PF00581">
    <property type="entry name" value="Rhodanese"/>
    <property type="match status" value="1"/>
</dbReference>
<dbReference type="InterPro" id="IPR000340">
    <property type="entry name" value="Dual-sp_phosphatase_cat-dom"/>
</dbReference>
<dbReference type="Gene3D" id="3.90.190.10">
    <property type="entry name" value="Protein tyrosine phosphatase superfamily"/>
    <property type="match status" value="1"/>
</dbReference>
<proteinExistence type="predicted"/>
<dbReference type="Proteomes" id="UP001152795">
    <property type="component" value="Unassembled WGS sequence"/>
</dbReference>
<dbReference type="GO" id="GO:0062030">
    <property type="term" value="P:negative regulation of stress granule assembly"/>
    <property type="evidence" value="ECO:0007669"/>
    <property type="project" value="TreeGrafter"/>
</dbReference>
<dbReference type="FunFam" id="3.90.190.10:FF:000082">
    <property type="entry name" value="Serine/threonine/tyrosine-interacting-like protein 1"/>
    <property type="match status" value="1"/>
</dbReference>
<dbReference type="AlphaFoldDB" id="A0A7D9JP14"/>
<dbReference type="EMBL" id="CACRXK020019274">
    <property type="protein sequence ID" value="CAB4033476.1"/>
    <property type="molecule type" value="Genomic_DNA"/>
</dbReference>
<dbReference type="PANTHER" id="PTHR46659">
    <property type="entry name" value="SERINE/THREONINE/TYROSINE-INTERACTING-LIKE PROTEIN 1"/>
    <property type="match status" value="1"/>
</dbReference>
<dbReference type="PROSITE" id="PS50206">
    <property type="entry name" value="RHODANESE_3"/>
    <property type="match status" value="1"/>
</dbReference>
<dbReference type="GO" id="GO:2001244">
    <property type="term" value="P:positive regulation of intrinsic apoptotic signaling pathway"/>
    <property type="evidence" value="ECO:0007669"/>
    <property type="project" value="TreeGrafter"/>
</dbReference>
<dbReference type="Gene3D" id="3.40.250.10">
    <property type="entry name" value="Rhodanese-like domain"/>
    <property type="match status" value="1"/>
</dbReference>
<reference evidence="1" key="1">
    <citation type="submission" date="2020-04" db="EMBL/GenBank/DDBJ databases">
        <authorList>
            <person name="Alioto T."/>
            <person name="Alioto T."/>
            <person name="Gomez Garrido J."/>
        </authorList>
    </citation>
    <scope>NUCLEOTIDE SEQUENCE</scope>
    <source>
        <strain evidence="1">A484AB</strain>
    </source>
</reference>
<dbReference type="InterPro" id="IPR001763">
    <property type="entry name" value="Rhodanese-like_dom"/>
</dbReference>
<evidence type="ECO:0000313" key="1">
    <source>
        <dbReference type="EMBL" id="CAB4033476.1"/>
    </source>
</evidence>